<dbReference type="Gene3D" id="3.20.170.20">
    <property type="entry name" value="Protein of unknown function DUF952"/>
    <property type="match status" value="1"/>
</dbReference>
<dbReference type="EMBL" id="BMMV01000024">
    <property type="protein sequence ID" value="GGK20219.1"/>
    <property type="molecule type" value="Genomic_DNA"/>
</dbReference>
<dbReference type="Pfam" id="PF06108">
    <property type="entry name" value="DUF952"/>
    <property type="match status" value="1"/>
</dbReference>
<keyword evidence="2" id="KW-1185">Reference proteome</keyword>
<gene>
    <name evidence="1" type="ORF">GCM10011583_60150</name>
</gene>
<accession>A0ABQ2EQ06</accession>
<reference evidence="2" key="1">
    <citation type="journal article" date="2019" name="Int. J. Syst. Evol. Microbiol.">
        <title>The Global Catalogue of Microorganisms (GCM) 10K type strain sequencing project: providing services to taxonomists for standard genome sequencing and annotation.</title>
        <authorList>
            <consortium name="The Broad Institute Genomics Platform"/>
            <consortium name="The Broad Institute Genome Sequencing Center for Infectious Disease"/>
            <person name="Wu L."/>
            <person name="Ma J."/>
        </authorList>
    </citation>
    <scope>NUCLEOTIDE SEQUENCE [LARGE SCALE GENOMIC DNA]</scope>
    <source>
        <strain evidence="2">CGMCC 4.7275</strain>
    </source>
</reference>
<sequence length="153" mass="16670">MLSRPATVVRSGECGGVRTYRSRPGGYNHLMLYHFAVLENWLADPDLPYAPPSLARDGSVHCSPTEEAVLLAVARFNQDTAGVVLAIDETRVDVPVDRVAPPAQSPLAQRPGFRMARLRGPLNRDAVVQVMDVVPGREGERWALVARDGSATR</sequence>
<name>A0ABQ2EQ06_9ACTN</name>
<evidence type="ECO:0000313" key="1">
    <source>
        <dbReference type="EMBL" id="GGK20219.1"/>
    </source>
</evidence>
<comment type="caution">
    <text evidence="1">The sequence shown here is derived from an EMBL/GenBank/DDBJ whole genome shotgun (WGS) entry which is preliminary data.</text>
</comment>
<proteinExistence type="predicted"/>
<evidence type="ECO:0008006" key="3">
    <source>
        <dbReference type="Google" id="ProtNLM"/>
    </source>
</evidence>
<organism evidence="1 2">
    <name type="scientific">Streptomyces camponoticapitis</name>
    <dbReference type="NCBI Taxonomy" id="1616125"/>
    <lineage>
        <taxon>Bacteria</taxon>
        <taxon>Bacillati</taxon>
        <taxon>Actinomycetota</taxon>
        <taxon>Actinomycetes</taxon>
        <taxon>Kitasatosporales</taxon>
        <taxon>Streptomycetaceae</taxon>
        <taxon>Streptomyces</taxon>
    </lineage>
</organism>
<protein>
    <recommendedName>
        <fullName evidence="3">DUF952 domain-containing protein</fullName>
    </recommendedName>
</protein>
<evidence type="ECO:0000313" key="2">
    <source>
        <dbReference type="Proteomes" id="UP000660265"/>
    </source>
</evidence>
<dbReference type="Proteomes" id="UP000660265">
    <property type="component" value="Unassembled WGS sequence"/>
</dbReference>
<dbReference type="InterPro" id="IPR009297">
    <property type="entry name" value="DUF952"/>
</dbReference>